<feature type="domain" description="RNA polymerase III subunit Rpc25" evidence="9">
    <location>
        <begin position="153"/>
        <end position="260"/>
    </location>
</feature>
<evidence type="ECO:0000256" key="3">
    <source>
        <dbReference type="ARBA" id="ARBA00022478"/>
    </source>
</evidence>
<evidence type="ECO:0000259" key="8">
    <source>
        <dbReference type="Pfam" id="PF03876"/>
    </source>
</evidence>
<accession>S7PJB0</accession>
<dbReference type="SUPFAM" id="SSF88798">
    <property type="entry name" value="N-terminal, heterodimerisation domain of RBP7 (RpoE)"/>
    <property type="match status" value="1"/>
</dbReference>
<evidence type="ECO:0000256" key="4">
    <source>
        <dbReference type="ARBA" id="ARBA00023163"/>
    </source>
</evidence>
<dbReference type="Gene3D" id="2.40.50.140">
    <property type="entry name" value="Nucleic acid-binding proteins"/>
    <property type="match status" value="1"/>
</dbReference>
<dbReference type="SUPFAM" id="SSF50249">
    <property type="entry name" value="Nucleic acid-binding proteins"/>
    <property type="match status" value="1"/>
</dbReference>
<dbReference type="GO" id="GO:0006384">
    <property type="term" value="P:transcription initiation at RNA polymerase III promoter"/>
    <property type="evidence" value="ECO:0007669"/>
    <property type="project" value="TreeGrafter"/>
</dbReference>
<dbReference type="FunFam" id="3.30.1490.120:FF:000002">
    <property type="entry name" value="DNA-directed RNA polymerase III subunit RPC8"/>
    <property type="match status" value="1"/>
</dbReference>
<dbReference type="InterPro" id="IPR005576">
    <property type="entry name" value="Rpb7-like_N"/>
</dbReference>
<evidence type="ECO:0000259" key="9">
    <source>
        <dbReference type="Pfam" id="PF08292"/>
    </source>
</evidence>
<evidence type="ECO:0000256" key="7">
    <source>
        <dbReference type="SAM" id="MobiDB-lite"/>
    </source>
</evidence>
<comment type="subcellular location">
    <subcellularLocation>
        <location evidence="1 6">Nucleus</location>
    </subcellularLocation>
</comment>
<dbReference type="InterPro" id="IPR013238">
    <property type="entry name" value="RNA_pol_III_Rbc25"/>
</dbReference>
<proteinExistence type="inferred from homology"/>
<dbReference type="Pfam" id="PF03876">
    <property type="entry name" value="SHS2_Rpb7-N"/>
    <property type="match status" value="1"/>
</dbReference>
<dbReference type="GO" id="GO:0005666">
    <property type="term" value="C:RNA polymerase III complex"/>
    <property type="evidence" value="ECO:0007669"/>
    <property type="project" value="TreeGrafter"/>
</dbReference>
<dbReference type="CDD" id="cd04330">
    <property type="entry name" value="RNAP_III_Rpc25_N"/>
    <property type="match status" value="1"/>
</dbReference>
<keyword evidence="5 6" id="KW-0539">Nucleus</keyword>
<protein>
    <recommendedName>
        <fullName evidence="6">DNA-directed RNA polymerase subunit</fullName>
    </recommendedName>
</protein>
<sequence length="307" mass="33821">MFVLVEMVDTVRIPPWQFERKLNDSIAEELNKKLANKVVYNVGLCICLFDITKLEDAYVFPGDGASHTKVHFRYVVFHPFLDEILIGKIKGCSPEGVHGNGGPDSSDDTWEHGKGGDSGWGSGQARWPPFSFCAGPHALSKGLASRVCRRLSVVLSMVSPCPLLSLPVSLGFFEDILIPPESLQQPAKFDDAEQVWVWEYETEEGAHDLYMDTGEEIRFRVVDESFVDTSPTGPSSAQVASTSEEPPKKEAPYTLVVRCRMCCRNPGAVVWEPLLCVVTWVPLLEPLPQQVGVQSCLPGSWVSVAGP</sequence>
<dbReference type="PANTHER" id="PTHR12709:SF1">
    <property type="entry name" value="DNA-DIRECTED RNA POLYMERASE III SUBUNIT RPC8"/>
    <property type="match status" value="1"/>
</dbReference>
<dbReference type="PANTHER" id="PTHR12709">
    <property type="entry name" value="DNA-DIRECTED RNA POLYMERASE II, III"/>
    <property type="match status" value="1"/>
</dbReference>
<gene>
    <name evidence="10" type="ORF">D623_10013961</name>
</gene>
<feature type="domain" description="RNA polymerase Rpb7-like N-terminal" evidence="8">
    <location>
        <begin position="9"/>
        <end position="64"/>
    </location>
</feature>
<organism evidence="10 11">
    <name type="scientific">Myotis brandtii</name>
    <name type="common">Brandt's bat</name>
    <dbReference type="NCBI Taxonomy" id="109478"/>
    <lineage>
        <taxon>Eukaryota</taxon>
        <taxon>Metazoa</taxon>
        <taxon>Chordata</taxon>
        <taxon>Craniata</taxon>
        <taxon>Vertebrata</taxon>
        <taxon>Euteleostomi</taxon>
        <taxon>Mammalia</taxon>
        <taxon>Eutheria</taxon>
        <taxon>Laurasiatheria</taxon>
        <taxon>Chiroptera</taxon>
        <taxon>Yangochiroptera</taxon>
        <taxon>Vespertilionidae</taxon>
        <taxon>Myotis</taxon>
    </lineage>
</organism>
<dbReference type="AlphaFoldDB" id="S7PJB0"/>
<dbReference type="InterPro" id="IPR012340">
    <property type="entry name" value="NA-bd_OB-fold"/>
</dbReference>
<name>S7PJB0_MYOBR</name>
<dbReference type="Gene3D" id="3.30.1490.120">
    <property type="entry name" value="RNA polymerase Rpb7-like, N-terminal domain"/>
    <property type="match status" value="1"/>
</dbReference>
<comment type="function">
    <text evidence="6">DNA-dependent RNA polymerase which catalyzes the transcription of DNA into RNA using the four ribonucleoside triphosphates as substrates.</text>
</comment>
<comment type="similarity">
    <text evidence="2">Belongs to the eukaryotic RPB7/RPC8 RNA polymerase subunit family.</text>
</comment>
<reference evidence="10 11" key="1">
    <citation type="journal article" date="2013" name="Nat. Commun.">
        <title>Genome analysis reveals insights into physiology and longevity of the Brandt's bat Myotis brandtii.</title>
        <authorList>
            <person name="Seim I."/>
            <person name="Fang X."/>
            <person name="Xiong Z."/>
            <person name="Lobanov A.V."/>
            <person name="Huang Z."/>
            <person name="Ma S."/>
            <person name="Feng Y."/>
            <person name="Turanov A.A."/>
            <person name="Zhu Y."/>
            <person name="Lenz T.L."/>
            <person name="Gerashchenko M.V."/>
            <person name="Fan D."/>
            <person name="Hee Yim S."/>
            <person name="Yao X."/>
            <person name="Jordan D."/>
            <person name="Xiong Y."/>
            <person name="Ma Y."/>
            <person name="Lyapunov A.N."/>
            <person name="Chen G."/>
            <person name="Kulakova O.I."/>
            <person name="Sun Y."/>
            <person name="Lee S.G."/>
            <person name="Bronson R.T."/>
            <person name="Moskalev A.A."/>
            <person name="Sunyaev S.R."/>
            <person name="Zhang G."/>
            <person name="Krogh A."/>
            <person name="Wang J."/>
            <person name="Gladyshev V.N."/>
        </authorList>
    </citation>
    <scope>NUCLEOTIDE SEQUENCE [LARGE SCALE GENOMIC DNA]</scope>
</reference>
<keyword evidence="11" id="KW-1185">Reference proteome</keyword>
<dbReference type="Proteomes" id="UP000052978">
    <property type="component" value="Unassembled WGS sequence"/>
</dbReference>
<evidence type="ECO:0000313" key="11">
    <source>
        <dbReference type="Proteomes" id="UP000052978"/>
    </source>
</evidence>
<evidence type="ECO:0000313" key="10">
    <source>
        <dbReference type="EMBL" id="EPQ10858.1"/>
    </source>
</evidence>
<dbReference type="eggNOG" id="KOG3297">
    <property type="taxonomic scope" value="Eukaryota"/>
</dbReference>
<dbReference type="InterPro" id="IPR036898">
    <property type="entry name" value="RNA_pol_Rpb7-like_N_sf"/>
</dbReference>
<dbReference type="InterPro" id="IPR045113">
    <property type="entry name" value="Rpb7-like"/>
</dbReference>
<evidence type="ECO:0000256" key="6">
    <source>
        <dbReference type="RuleBase" id="RU369086"/>
    </source>
</evidence>
<keyword evidence="3 6" id="KW-0240">DNA-directed RNA polymerase</keyword>
<dbReference type="EMBL" id="KE163107">
    <property type="protein sequence ID" value="EPQ10858.1"/>
    <property type="molecule type" value="Genomic_DNA"/>
</dbReference>
<feature type="region of interest" description="Disordered" evidence="7">
    <location>
        <begin position="96"/>
        <end position="119"/>
    </location>
</feature>
<evidence type="ECO:0000256" key="2">
    <source>
        <dbReference type="ARBA" id="ARBA00009307"/>
    </source>
</evidence>
<dbReference type="Pfam" id="PF08292">
    <property type="entry name" value="RNA_pol_Rbc25"/>
    <property type="match status" value="1"/>
</dbReference>
<keyword evidence="4 6" id="KW-0804">Transcription</keyword>
<evidence type="ECO:0000256" key="1">
    <source>
        <dbReference type="ARBA" id="ARBA00004123"/>
    </source>
</evidence>
<evidence type="ECO:0000256" key="5">
    <source>
        <dbReference type="ARBA" id="ARBA00023242"/>
    </source>
</evidence>